<dbReference type="Proteomes" id="UP000694570">
    <property type="component" value="Unplaced"/>
</dbReference>
<organism evidence="2 3">
    <name type="scientific">Sus scrofa</name>
    <name type="common">Pig</name>
    <dbReference type="NCBI Taxonomy" id="9823"/>
    <lineage>
        <taxon>Eukaryota</taxon>
        <taxon>Metazoa</taxon>
        <taxon>Chordata</taxon>
        <taxon>Craniata</taxon>
        <taxon>Vertebrata</taxon>
        <taxon>Euteleostomi</taxon>
        <taxon>Mammalia</taxon>
        <taxon>Eutheria</taxon>
        <taxon>Laurasiatheria</taxon>
        <taxon>Artiodactyla</taxon>
        <taxon>Suina</taxon>
        <taxon>Suidae</taxon>
        <taxon>Sus</taxon>
    </lineage>
</organism>
<dbReference type="PANTHER" id="PTHR16246:SF2">
    <property type="entry name" value="HOST CELL FACTOR C1 REGULATOR 1"/>
    <property type="match status" value="1"/>
</dbReference>
<dbReference type="AlphaFoldDB" id="A0A8D0VZY5"/>
<feature type="region of interest" description="Disordered" evidence="1">
    <location>
        <begin position="1"/>
        <end position="64"/>
    </location>
</feature>
<evidence type="ECO:0000313" key="2">
    <source>
        <dbReference type="Ensembl" id="ENSSSCP00030012839.1"/>
    </source>
</evidence>
<accession>A0A8D0VZY5</accession>
<dbReference type="PANTHER" id="PTHR16246">
    <property type="entry name" value="HOST CELL FACTOR C1 REGULATOR 1"/>
    <property type="match status" value="1"/>
</dbReference>
<dbReference type="Ensembl" id="ENSSSCT00030028722.1">
    <property type="protein sequence ID" value="ENSSSCP00030012839.1"/>
    <property type="gene ID" value="ENSSSCG00030020763.1"/>
</dbReference>
<evidence type="ECO:0000313" key="3">
    <source>
        <dbReference type="Proteomes" id="UP000694570"/>
    </source>
</evidence>
<protein>
    <submittedName>
        <fullName evidence="2">Host cell factor C1 regulator 1</fullName>
    </submittedName>
</protein>
<gene>
    <name evidence="2" type="primary">HCFC1R1</name>
</gene>
<name>A0A8D0VZY5_PIG</name>
<proteinExistence type="predicted"/>
<dbReference type="InterPro" id="IPR029195">
    <property type="entry name" value="HCFC1R1"/>
</dbReference>
<reference evidence="2" key="1">
    <citation type="submission" date="2025-08" db="UniProtKB">
        <authorList>
            <consortium name="Ensembl"/>
        </authorList>
    </citation>
    <scope>IDENTIFICATION</scope>
</reference>
<sequence length="183" mass="19584">DRRTSNPNDPAAAPGARPPGSGPARPAGHLGSAPRPGRELPSPRSCAHEHQAAPGGGAVSLGAGRNSQQDLCHLRSPSYYFSSEYPSLPASPSLPREPLRKQFLSEENMATHFSQLSLHNDHPYCSPPMALSPALPPLRTSCPELLLWRYPGNLIPEALRLLRQGDTPTPHSPATSAVDIMEL</sequence>
<evidence type="ECO:0000256" key="1">
    <source>
        <dbReference type="SAM" id="MobiDB-lite"/>
    </source>
</evidence>
<dbReference type="Pfam" id="PF15226">
    <property type="entry name" value="HPIP"/>
    <property type="match status" value="1"/>
</dbReference>